<proteinExistence type="predicted"/>
<sequence>MTSNREKIKQLLSHFSGTSRVLVIINADPDAIASAMAVKRILWRRVSEVVIAYFNRITRPDNLAMIEYTEAGMVPLADVDKSLFDKFVVVDSQPEHNENFSSIEYDAIIDHHPLSFSGSGPFVDIRPDYGACSTMFTEYLRSLKVKPSARLASALMLGIKTDTANFTRQASSRDIRAFQFLYKYANMNIVTKVERAYMTESDLDFLGNAIRQRIIRDNRAFYHAGTIHKPDELVVVADFFLSIAGVNWSVVSGVVDKKLIVILRNDGLRKGAGKTAQEAFGKFGSAGGHKTMARAELDISLIRKEIKRVNQKALTRWVVERITQTAGKKIE</sequence>
<dbReference type="OrthoDB" id="5490569at2"/>
<dbReference type="eggNOG" id="COG0618">
    <property type="taxonomic scope" value="Bacteria"/>
</dbReference>
<dbReference type="PANTHER" id="PTHR47618:SF1">
    <property type="entry name" value="BIFUNCTIONAL OLIGORIBONUCLEASE AND PAP PHOSPHATASE NRNA"/>
    <property type="match status" value="1"/>
</dbReference>
<dbReference type="SUPFAM" id="SSF64182">
    <property type="entry name" value="DHH phosphoesterases"/>
    <property type="match status" value="1"/>
</dbReference>
<dbReference type="Gene3D" id="3.90.1640.10">
    <property type="entry name" value="inorganic pyrophosphatase (n-terminal core)"/>
    <property type="match status" value="1"/>
</dbReference>
<organism evidence="2 3">
    <name type="scientific">Desulfobacter postgatei 2ac9</name>
    <dbReference type="NCBI Taxonomy" id="879212"/>
    <lineage>
        <taxon>Bacteria</taxon>
        <taxon>Pseudomonadati</taxon>
        <taxon>Thermodesulfobacteriota</taxon>
        <taxon>Desulfobacteria</taxon>
        <taxon>Desulfobacterales</taxon>
        <taxon>Desulfobacteraceae</taxon>
        <taxon>Desulfobacter</taxon>
    </lineage>
</organism>
<dbReference type="PANTHER" id="PTHR47618">
    <property type="entry name" value="BIFUNCTIONAL OLIGORIBONUCLEASE AND PAP PHOSPHATASE NRNA"/>
    <property type="match status" value="1"/>
</dbReference>
<reference evidence="2 3" key="1">
    <citation type="submission" date="2011-09" db="EMBL/GenBank/DDBJ databases">
        <authorList>
            <consortium name="US DOE Joint Genome Institute (JGI-PGF)"/>
            <person name="Lucas S."/>
            <person name="Han J."/>
            <person name="Lapidus A."/>
            <person name="Cheng J.-F."/>
            <person name="Goodwin L."/>
            <person name="Pitluck S."/>
            <person name="Peters L."/>
            <person name="Land M.L."/>
            <person name="Hauser L."/>
            <person name="Orellana R."/>
            <person name="Lovley D."/>
            <person name="Woyke T.J."/>
        </authorList>
    </citation>
    <scope>NUCLEOTIDE SEQUENCE [LARGE SCALE GENOMIC DNA]</scope>
    <source>
        <strain evidence="2 3">2ac9</strain>
    </source>
</reference>
<dbReference type="InterPro" id="IPR051319">
    <property type="entry name" value="Oligoribo/pAp-PDE_c-di-AMP_PDE"/>
</dbReference>
<keyword evidence="3" id="KW-1185">Reference proteome</keyword>
<dbReference type="Proteomes" id="UP000005778">
    <property type="component" value="Chromosome"/>
</dbReference>
<reference evidence="2 3" key="2">
    <citation type="submission" date="2012-02" db="EMBL/GenBank/DDBJ databases">
        <title>Improved High-Quality Draft sequence of Desulfobacter postgatei 2ac9.</title>
        <authorList>
            <consortium name="US DOE Joint Genome Institute"/>
            <person name="Lucas S."/>
            <person name="Han J."/>
            <person name="Lapidus A."/>
            <person name="Cheng J.-F."/>
            <person name="Goodwin L."/>
            <person name="Pitluck S."/>
            <person name="Peters L."/>
            <person name="Ovchinnikova G."/>
            <person name="Held B."/>
            <person name="Detter J.C."/>
            <person name="Han C."/>
            <person name="Tapia R."/>
            <person name="Land M."/>
            <person name="Hauser L."/>
            <person name="Kyrpides N."/>
            <person name="Ivanova N."/>
            <person name="Pagani I."/>
            <person name="Orellana R."/>
            <person name="Lovley D."/>
            <person name="Woyke T."/>
        </authorList>
    </citation>
    <scope>NUCLEOTIDE SEQUENCE [LARGE SCALE GENOMIC DNA]</scope>
    <source>
        <strain evidence="2 3">2ac9</strain>
    </source>
</reference>
<accession>I5B6Q7</accession>
<dbReference type="Pfam" id="PF01368">
    <property type="entry name" value="DHH"/>
    <property type="match status" value="1"/>
</dbReference>
<gene>
    <name evidence="2" type="ORF">DespoDRAFT_03401</name>
</gene>
<dbReference type="RefSeq" id="WP_004075069.1">
    <property type="nucleotide sequence ID" value="NZ_CM001488.1"/>
</dbReference>
<dbReference type="STRING" id="879212.DespoDRAFT_03401"/>
<dbReference type="HOGENOM" id="CLU_046377_0_0_7"/>
<dbReference type="EMBL" id="CM001488">
    <property type="protein sequence ID" value="EIM65170.1"/>
    <property type="molecule type" value="Genomic_DNA"/>
</dbReference>
<dbReference type="InterPro" id="IPR001667">
    <property type="entry name" value="DDH_dom"/>
</dbReference>
<evidence type="ECO:0000313" key="2">
    <source>
        <dbReference type="EMBL" id="EIM65170.1"/>
    </source>
</evidence>
<feature type="domain" description="DDH" evidence="1">
    <location>
        <begin position="21"/>
        <end position="159"/>
    </location>
</feature>
<dbReference type="AlphaFoldDB" id="I5B6Q7"/>
<evidence type="ECO:0000259" key="1">
    <source>
        <dbReference type="Pfam" id="PF01368"/>
    </source>
</evidence>
<dbReference type="InterPro" id="IPR038763">
    <property type="entry name" value="DHH_sf"/>
</dbReference>
<protein>
    <submittedName>
        <fullName evidence="2">Exopolyphosphatase-like enzyme</fullName>
    </submittedName>
</protein>
<name>I5B6Q7_9BACT</name>
<evidence type="ECO:0000313" key="3">
    <source>
        <dbReference type="Proteomes" id="UP000005778"/>
    </source>
</evidence>